<dbReference type="NCBIfam" id="TIGR01557">
    <property type="entry name" value="myb_SHAQKYF"/>
    <property type="match status" value="1"/>
</dbReference>
<keyword evidence="3" id="KW-0539">Nucleus</keyword>
<dbReference type="EMBL" id="MZMZ02005750">
    <property type="protein sequence ID" value="RQM13176.1"/>
    <property type="molecule type" value="Genomic_DNA"/>
</dbReference>
<comment type="caution">
    <text evidence="8">The sequence shown here is derived from an EMBL/GenBank/DDBJ whole genome shotgun (WGS) entry which is preliminary data.</text>
</comment>
<dbReference type="InterPro" id="IPR001005">
    <property type="entry name" value="SANT/Myb"/>
</dbReference>
<evidence type="ECO:0000256" key="2">
    <source>
        <dbReference type="ARBA" id="ARBA00023163"/>
    </source>
</evidence>
<dbReference type="InterPro" id="IPR009057">
    <property type="entry name" value="Homeodomain-like_sf"/>
</dbReference>
<dbReference type="Proteomes" id="UP000284702">
    <property type="component" value="Unassembled WGS sequence"/>
</dbReference>
<dbReference type="EMBL" id="QUTH01004232">
    <property type="protein sequence ID" value="RHZ14844.1"/>
    <property type="molecule type" value="Genomic_DNA"/>
</dbReference>
<keyword evidence="9" id="KW-1185">Reference proteome</keyword>
<dbReference type="Pfam" id="PF00249">
    <property type="entry name" value="Myb_DNA-binding"/>
    <property type="match status" value="1"/>
</dbReference>
<evidence type="ECO:0000313" key="10">
    <source>
        <dbReference type="Proteomes" id="UP000285430"/>
    </source>
</evidence>
<dbReference type="CDD" id="cd00167">
    <property type="entry name" value="SANT"/>
    <property type="match status" value="1"/>
</dbReference>
<organism evidence="8 9">
    <name type="scientific">Aphanomyces astaci</name>
    <name type="common">Crayfish plague agent</name>
    <dbReference type="NCBI Taxonomy" id="112090"/>
    <lineage>
        <taxon>Eukaryota</taxon>
        <taxon>Sar</taxon>
        <taxon>Stramenopiles</taxon>
        <taxon>Oomycota</taxon>
        <taxon>Saprolegniomycetes</taxon>
        <taxon>Saprolegniales</taxon>
        <taxon>Verrucalvaceae</taxon>
        <taxon>Aphanomyces</taxon>
    </lineage>
</organism>
<evidence type="ECO:0000256" key="3">
    <source>
        <dbReference type="ARBA" id="ARBA00023242"/>
    </source>
</evidence>
<feature type="domain" description="Myb-like" evidence="4">
    <location>
        <begin position="70"/>
        <end position="121"/>
    </location>
</feature>
<name>A0A425C840_APHAT</name>
<evidence type="ECO:0000313" key="7">
    <source>
        <dbReference type="EMBL" id="RHZ14844.1"/>
    </source>
</evidence>
<dbReference type="EMBL" id="QUTG01007408">
    <property type="protein sequence ID" value="RHY82693.1"/>
    <property type="molecule type" value="Genomic_DNA"/>
</dbReference>
<proteinExistence type="predicted"/>
<dbReference type="PROSITE" id="PS51294">
    <property type="entry name" value="HTH_MYB"/>
    <property type="match status" value="1"/>
</dbReference>
<sequence length="199" mass="22559">MSHVGDVVLYRETFILKLTSRNVQVTLRCRTRRHAVAGLIIGLAAFTMKYFSPQALHSSIHAPDRKRPSSTTTATGTWTSGEHKRFLAAIEMFPQGPWKAIAKFVGTRTSRQAQTHAQKYRERLLRQAMDKTCDPVSREIRGRDAGEVIKIEVEAVDMVNCVEEFNKDCLAQGFHEAELSMEEAMAYLVELVDCKDWTL</sequence>
<evidence type="ECO:0000259" key="5">
    <source>
        <dbReference type="PROSITE" id="PS51294"/>
    </source>
</evidence>
<dbReference type="VEuPathDB" id="FungiDB:H257_07269"/>
<evidence type="ECO:0000256" key="1">
    <source>
        <dbReference type="ARBA" id="ARBA00023015"/>
    </source>
</evidence>
<gene>
    <name evidence="8" type="ORF">B5M09_011296</name>
    <name evidence="6" type="ORF">DYB35_006788</name>
    <name evidence="7" type="ORF">DYB37_009086</name>
</gene>
<dbReference type="PANTHER" id="PTHR12802">
    <property type="entry name" value="SWI/SNF COMPLEX-RELATED"/>
    <property type="match status" value="1"/>
</dbReference>
<dbReference type="PANTHER" id="PTHR12802:SF155">
    <property type="entry name" value="DEUBIQUITINASE MYSM1"/>
    <property type="match status" value="1"/>
</dbReference>
<dbReference type="Gene3D" id="1.10.10.60">
    <property type="entry name" value="Homeodomain-like"/>
    <property type="match status" value="1"/>
</dbReference>
<dbReference type="InterPro" id="IPR017930">
    <property type="entry name" value="Myb_dom"/>
</dbReference>
<keyword evidence="1" id="KW-0805">Transcription regulation</keyword>
<dbReference type="SUPFAM" id="SSF46689">
    <property type="entry name" value="Homeodomain-like"/>
    <property type="match status" value="1"/>
</dbReference>
<evidence type="ECO:0000313" key="8">
    <source>
        <dbReference type="EMBL" id="RQM13176.1"/>
    </source>
</evidence>
<feature type="domain" description="HTH myb-type" evidence="5">
    <location>
        <begin position="76"/>
        <end position="125"/>
    </location>
</feature>
<evidence type="ECO:0000313" key="9">
    <source>
        <dbReference type="Proteomes" id="UP000284702"/>
    </source>
</evidence>
<evidence type="ECO:0000313" key="11">
    <source>
        <dbReference type="Proteomes" id="UP000285712"/>
    </source>
</evidence>
<dbReference type="SMART" id="SM00717">
    <property type="entry name" value="SANT"/>
    <property type="match status" value="1"/>
</dbReference>
<evidence type="ECO:0000313" key="6">
    <source>
        <dbReference type="EMBL" id="RHY82693.1"/>
    </source>
</evidence>
<reference evidence="8 9" key="1">
    <citation type="submission" date="2018-07" db="EMBL/GenBank/DDBJ databases">
        <title>Annotation of Aphanomyces astaci genome assembly.</title>
        <authorList>
            <person name="Studholme D.J."/>
        </authorList>
    </citation>
    <scope>NUCLEOTIDE SEQUENCE [LARGE SCALE GENOMIC DNA]</scope>
    <source>
        <strain evidence="8">Pc</strain>
    </source>
</reference>
<keyword evidence="2" id="KW-0804">Transcription</keyword>
<reference evidence="10 11" key="2">
    <citation type="submission" date="2018-08" db="EMBL/GenBank/DDBJ databases">
        <title>Aphanomyces genome sequencing and annotation.</title>
        <authorList>
            <person name="Minardi D."/>
            <person name="Oidtmann B."/>
            <person name="Van Der Giezen M."/>
            <person name="Studholme D.J."/>
        </authorList>
    </citation>
    <scope>NUCLEOTIDE SEQUENCE [LARGE SCALE GENOMIC DNA]</scope>
    <source>
        <strain evidence="7 10">Da</strain>
        <strain evidence="6 11">Sv</strain>
    </source>
</reference>
<accession>A0A425C840</accession>
<dbReference type="AlphaFoldDB" id="A0A425C840"/>
<protein>
    <submittedName>
        <fullName evidence="8">Uncharacterized protein</fullName>
    </submittedName>
</protein>
<dbReference type="Proteomes" id="UP000285430">
    <property type="component" value="Unassembled WGS sequence"/>
</dbReference>
<dbReference type="InterPro" id="IPR006447">
    <property type="entry name" value="Myb_dom_plants"/>
</dbReference>
<dbReference type="PROSITE" id="PS50090">
    <property type="entry name" value="MYB_LIKE"/>
    <property type="match status" value="1"/>
</dbReference>
<evidence type="ECO:0000259" key="4">
    <source>
        <dbReference type="PROSITE" id="PS50090"/>
    </source>
</evidence>
<dbReference type="GO" id="GO:0003677">
    <property type="term" value="F:DNA binding"/>
    <property type="evidence" value="ECO:0007669"/>
    <property type="project" value="InterPro"/>
</dbReference>
<dbReference type="Proteomes" id="UP000285712">
    <property type="component" value="Unassembled WGS sequence"/>
</dbReference>